<dbReference type="OrthoDB" id="6022652at2759"/>
<feature type="region of interest" description="Disordered" evidence="3">
    <location>
        <begin position="900"/>
        <end position="933"/>
    </location>
</feature>
<sequence>MENHLEYPLKRGSRGENEGEIKSSRSRSARREDPRRHTLSGDQHYTMAGQGGPLSRTMDLEGQFPRGYPPSSNAMLFDDDPGIMSEVETSSTGFRRGGKQRSSLPVVRTPSKTLERPLGLVFLQYRNETKRALLPNEITSIDTVKALFVRSFPKQLSMEYLDSPLVKIYIHDSSKDMFYELEDVRSHLREIRDRSVLRLFESTDVSGGLPMGGVGIPGGIGHFEDPSYFSEPEFDSEYQHQHIHKSKGSAGKGAPYYMGSTTSLPRGGPLLRPYSPAVGTLPPDRIKTLPAGAPPKPQRAYSSGATRASDGSSRPPDRFAPFQRPANPLFNLPDGYMSSPERGSRGYEDPYYSQYTSRSGSITPVIDEEVSDTELLDEQYSLYGVKLAPGGPRRSQFPGPAAPPYDTTRLRVEHMERQLANLTGLVQKALTQTPTTRDFLAPPGRDAYRSDKSVSFEKSVSFSDEPPDMNSPKQHSPQHSEKDRLKPAPPPKPASLSPGQYDGRHIYRDLQLTPEMYNQLRGLQKKAKDLRAEVRNLRRMSQAQAHSVRETIRDTFIKIRAMLMAGGEQVWQAGMDQERVRLSRDEDLYKQEMLRLEKDLTDLEASVEELRGNVINRKTRVNMSDVENMALVLSKSSKTVADLKLRFPGLQDSMKAFLSSEMDKVVREEKFLKEEPERLESALRRCKKLTGTLVTLKRLASVQEQRLPCSTSATDGRISPSITETPPVTPTSAQHSKPPSGARVGQVSFGGDSTNTADSNQRPENALDALLDELQTFSKPHPATVNTQMPQASYSDSTPSDPPAIPVKGIPPSHSAHFGYPSMSEIGRKGSMDSASILPTQNLTVSTATGSLRRLHSYPSGSDTDNSPPIQPLRTQMDGKSFSKPPIPERNAELLQHIASGRRVPPPPPPRTSSKSPLASPTSPSLPPRSPATGLQHIQNVQSMTEKPQSQFEAATQNLGLGTLRRNVPNRSSMKDNNKAQTLPRNIGSNLQIHTQTTTSGGELQNVSSSSCESVNSQDGTKKGSRKEELEQRHQELLKKQKALQEQYARLQQLQRGNNTLAVVPPAPDQLLKKTGSESNLLQKMGLQMATTQMTGSLTHLPSTTTSSTNTGNNTTNTATTSTNPIQSSTTTTTDTTTDNSSSSSTTTTSKVYETDIL</sequence>
<feature type="compositionally biased region" description="Polar residues" evidence="3">
    <location>
        <begin position="300"/>
        <end position="312"/>
    </location>
</feature>
<feature type="region of interest" description="Disordered" evidence="3">
    <location>
        <begin position="434"/>
        <end position="502"/>
    </location>
</feature>
<feature type="compositionally biased region" description="Polar residues" evidence="3">
    <location>
        <begin position="859"/>
        <end position="868"/>
    </location>
</feature>
<reference evidence="5" key="1">
    <citation type="submission" date="2019-08" db="EMBL/GenBank/DDBJ databases">
        <title>The genome of the North American firefly Photinus pyralis.</title>
        <authorList>
            <consortium name="Photinus pyralis genome working group"/>
            <person name="Fallon T.R."/>
            <person name="Sander Lower S.E."/>
            <person name="Weng J.-K."/>
        </authorList>
    </citation>
    <scope>NUCLEOTIDE SEQUENCE</scope>
    <source>
        <strain evidence="5">TRF0915ILg1</strain>
        <tissue evidence="5">Whole body</tissue>
    </source>
</reference>
<name>A0A8K0GMS3_IGNLU</name>
<feature type="domain" description="Actin interacting protein 3-like C-terminal" evidence="4">
    <location>
        <begin position="486"/>
        <end position="707"/>
    </location>
</feature>
<feature type="compositionally biased region" description="Basic and acidic residues" evidence="3">
    <location>
        <begin position="1"/>
        <end position="36"/>
    </location>
</feature>
<feature type="region of interest" description="Disordered" evidence="3">
    <location>
        <begin position="704"/>
        <end position="761"/>
    </location>
</feature>
<feature type="region of interest" description="Disordered" evidence="3">
    <location>
        <begin position="853"/>
        <end position="887"/>
    </location>
</feature>
<organism evidence="5 6">
    <name type="scientific">Ignelater luminosus</name>
    <name type="common">Cucubano</name>
    <name type="synonym">Pyrophorus luminosus</name>
    <dbReference type="NCBI Taxonomy" id="2038154"/>
    <lineage>
        <taxon>Eukaryota</taxon>
        <taxon>Metazoa</taxon>
        <taxon>Ecdysozoa</taxon>
        <taxon>Arthropoda</taxon>
        <taxon>Hexapoda</taxon>
        <taxon>Insecta</taxon>
        <taxon>Pterygota</taxon>
        <taxon>Neoptera</taxon>
        <taxon>Endopterygota</taxon>
        <taxon>Coleoptera</taxon>
        <taxon>Polyphaga</taxon>
        <taxon>Elateriformia</taxon>
        <taxon>Elateroidea</taxon>
        <taxon>Elateridae</taxon>
        <taxon>Agrypninae</taxon>
        <taxon>Pyrophorini</taxon>
        <taxon>Ignelater</taxon>
    </lineage>
</organism>
<feature type="region of interest" description="Disordered" evidence="3">
    <location>
        <begin position="1098"/>
        <end position="1158"/>
    </location>
</feature>
<gene>
    <name evidence="5" type="ORF">ILUMI_00291</name>
</gene>
<feature type="coiled-coil region" evidence="2">
    <location>
        <begin position="586"/>
        <end position="613"/>
    </location>
</feature>
<keyword evidence="1 2" id="KW-0175">Coiled coil</keyword>
<evidence type="ECO:0000256" key="1">
    <source>
        <dbReference type="ARBA" id="ARBA00023054"/>
    </source>
</evidence>
<evidence type="ECO:0000256" key="3">
    <source>
        <dbReference type="SAM" id="MobiDB-lite"/>
    </source>
</evidence>
<feature type="region of interest" description="Disordered" evidence="3">
    <location>
        <begin position="780"/>
        <end position="810"/>
    </location>
</feature>
<feature type="compositionally biased region" description="Low complexity" evidence="3">
    <location>
        <begin position="1098"/>
        <end position="1150"/>
    </location>
</feature>
<dbReference type="InterPro" id="IPR022782">
    <property type="entry name" value="AIP3-like_C"/>
</dbReference>
<feature type="region of interest" description="Disordered" evidence="3">
    <location>
        <begin position="957"/>
        <end position="1028"/>
    </location>
</feature>
<evidence type="ECO:0000313" key="6">
    <source>
        <dbReference type="Proteomes" id="UP000801492"/>
    </source>
</evidence>
<accession>A0A8K0GMS3</accession>
<comment type="caution">
    <text evidence="5">The sequence shown here is derived from an EMBL/GenBank/DDBJ whole genome shotgun (WGS) entry which is preliminary data.</text>
</comment>
<protein>
    <recommendedName>
        <fullName evidence="4">Actin interacting protein 3-like C-terminal domain-containing protein</fullName>
    </recommendedName>
</protein>
<keyword evidence="6" id="KW-1185">Reference proteome</keyword>
<dbReference type="AlphaFoldDB" id="A0A8K0GMS3"/>
<feature type="compositionally biased region" description="Low complexity" evidence="3">
    <location>
        <begin position="912"/>
        <end position="923"/>
    </location>
</feature>
<dbReference type="Gene3D" id="1.20.58.1540">
    <property type="entry name" value="Actin interacting protein 3, C-terminal domain"/>
    <property type="match status" value="1"/>
</dbReference>
<proteinExistence type="predicted"/>
<evidence type="ECO:0000256" key="2">
    <source>
        <dbReference type="SAM" id="Coils"/>
    </source>
</evidence>
<evidence type="ECO:0000259" key="4">
    <source>
        <dbReference type="Pfam" id="PF03915"/>
    </source>
</evidence>
<feature type="compositionally biased region" description="Polar residues" evidence="3">
    <location>
        <begin position="751"/>
        <end position="761"/>
    </location>
</feature>
<evidence type="ECO:0000313" key="5">
    <source>
        <dbReference type="EMBL" id="KAF2905879.1"/>
    </source>
</evidence>
<feature type="compositionally biased region" description="Basic and acidic residues" evidence="3">
    <location>
        <begin position="446"/>
        <end position="455"/>
    </location>
</feature>
<feature type="compositionally biased region" description="Polar residues" evidence="3">
    <location>
        <begin position="979"/>
        <end position="1005"/>
    </location>
</feature>
<feature type="compositionally biased region" description="Low complexity" evidence="3">
    <location>
        <begin position="1006"/>
        <end position="1017"/>
    </location>
</feature>
<dbReference type="EMBL" id="VTPC01000413">
    <property type="protein sequence ID" value="KAF2905879.1"/>
    <property type="molecule type" value="Genomic_DNA"/>
</dbReference>
<dbReference type="InterPro" id="IPR051825">
    <property type="entry name" value="SRCIN1"/>
</dbReference>
<dbReference type="PANTHER" id="PTHR22741">
    <property type="entry name" value="P140CAP/SNIP-RELATED"/>
    <property type="match status" value="1"/>
</dbReference>
<feature type="compositionally biased region" description="Polar residues" evidence="3">
    <location>
        <begin position="704"/>
        <end position="737"/>
    </location>
</feature>
<feature type="region of interest" description="Disordered" evidence="3">
    <location>
        <begin position="259"/>
        <end position="346"/>
    </location>
</feature>
<feature type="domain" description="Actin interacting protein 3-like C-terminal" evidence="4">
    <location>
        <begin position="122"/>
        <end position="199"/>
    </location>
</feature>
<feature type="region of interest" description="Disordered" evidence="3">
    <location>
        <begin position="1"/>
        <end position="56"/>
    </location>
</feature>
<dbReference type="Proteomes" id="UP000801492">
    <property type="component" value="Unassembled WGS sequence"/>
</dbReference>
<dbReference type="Pfam" id="PF03915">
    <property type="entry name" value="AIP3"/>
    <property type="match status" value="2"/>
</dbReference>
<feature type="compositionally biased region" description="Polar residues" evidence="3">
    <location>
        <begin position="784"/>
        <end position="799"/>
    </location>
</feature>
<dbReference type="GO" id="GO:0005737">
    <property type="term" value="C:cytoplasm"/>
    <property type="evidence" value="ECO:0007669"/>
    <property type="project" value="TreeGrafter"/>
</dbReference>
<dbReference type="PANTHER" id="PTHR22741:SF10">
    <property type="entry name" value="COILED-COIL DOMAIN-CONTAINING PROTEIN CG32809"/>
    <property type="match status" value="1"/>
</dbReference>